<dbReference type="InterPro" id="IPR058625">
    <property type="entry name" value="MdtA-like_BSH"/>
</dbReference>
<name>A0A4S3ZNU2_9HYPH</name>
<comment type="caution">
    <text evidence="7">The sequence shown here is derived from an EMBL/GenBank/DDBJ whole genome shotgun (WGS) entry which is preliminary data.</text>
</comment>
<proteinExistence type="predicted"/>
<dbReference type="PANTHER" id="PTHR30386:SF19">
    <property type="entry name" value="MULTIDRUG EXPORT PROTEIN EMRA-RELATED"/>
    <property type="match status" value="1"/>
</dbReference>
<feature type="region of interest" description="Disordered" evidence="3">
    <location>
        <begin position="1"/>
        <end position="36"/>
    </location>
</feature>
<dbReference type="PANTHER" id="PTHR30386">
    <property type="entry name" value="MEMBRANE FUSION SUBUNIT OF EMRAB-TOLC MULTIDRUG EFFLUX PUMP"/>
    <property type="match status" value="1"/>
</dbReference>
<dbReference type="GO" id="GO:0030313">
    <property type="term" value="C:cell envelope"/>
    <property type="evidence" value="ECO:0007669"/>
    <property type="project" value="UniProtKB-SubCell"/>
</dbReference>
<dbReference type="GO" id="GO:0055085">
    <property type="term" value="P:transmembrane transport"/>
    <property type="evidence" value="ECO:0007669"/>
    <property type="project" value="InterPro"/>
</dbReference>
<dbReference type="Gene3D" id="2.40.30.170">
    <property type="match status" value="1"/>
</dbReference>
<dbReference type="Proteomes" id="UP000310754">
    <property type="component" value="Unassembled WGS sequence"/>
</dbReference>
<dbReference type="AlphaFoldDB" id="A0A4S3ZNU2"/>
<evidence type="ECO:0000259" key="6">
    <source>
        <dbReference type="Pfam" id="PF25990"/>
    </source>
</evidence>
<dbReference type="InterPro" id="IPR050739">
    <property type="entry name" value="MFP"/>
</dbReference>
<dbReference type="Gene3D" id="2.40.50.100">
    <property type="match status" value="1"/>
</dbReference>
<dbReference type="Gene3D" id="1.10.287.470">
    <property type="entry name" value="Helix hairpin bin"/>
    <property type="match status" value="1"/>
</dbReference>
<evidence type="ECO:0000256" key="1">
    <source>
        <dbReference type="ARBA" id="ARBA00004196"/>
    </source>
</evidence>
<evidence type="ECO:0000256" key="3">
    <source>
        <dbReference type="SAM" id="MobiDB-lite"/>
    </source>
</evidence>
<keyword evidence="8" id="KW-1185">Reference proteome</keyword>
<dbReference type="RefSeq" id="WP_190237195.1">
    <property type="nucleotide sequence ID" value="NZ_SSOA01000016.1"/>
</dbReference>
<keyword evidence="4" id="KW-0812">Transmembrane</keyword>
<feature type="compositionally biased region" description="Polar residues" evidence="3">
    <location>
        <begin position="1"/>
        <end position="14"/>
    </location>
</feature>
<keyword evidence="4" id="KW-0472">Membrane</keyword>
<comment type="subcellular location">
    <subcellularLocation>
        <location evidence="1">Cell envelope</location>
    </subcellularLocation>
</comment>
<keyword evidence="2" id="KW-0175">Coiled coil</keyword>
<dbReference type="InterPro" id="IPR058636">
    <property type="entry name" value="Beta-barrel_YknX"/>
</dbReference>
<evidence type="ECO:0000313" key="7">
    <source>
        <dbReference type="EMBL" id="THF47132.1"/>
    </source>
</evidence>
<organism evidence="7 8">
    <name type="scientific">Allorhizobium terrae</name>
    <dbReference type="NCBI Taxonomy" id="1848972"/>
    <lineage>
        <taxon>Bacteria</taxon>
        <taxon>Pseudomonadati</taxon>
        <taxon>Pseudomonadota</taxon>
        <taxon>Alphaproteobacteria</taxon>
        <taxon>Hyphomicrobiales</taxon>
        <taxon>Rhizobiaceae</taxon>
        <taxon>Rhizobium/Agrobacterium group</taxon>
        <taxon>Allorhizobium</taxon>
    </lineage>
</organism>
<dbReference type="EMBL" id="SSOA01000016">
    <property type="protein sequence ID" value="THF47132.1"/>
    <property type="molecule type" value="Genomic_DNA"/>
</dbReference>
<evidence type="ECO:0000259" key="5">
    <source>
        <dbReference type="Pfam" id="PF25917"/>
    </source>
</evidence>
<dbReference type="Pfam" id="PF25990">
    <property type="entry name" value="Beta-barrel_YknX"/>
    <property type="match status" value="1"/>
</dbReference>
<evidence type="ECO:0000313" key="8">
    <source>
        <dbReference type="Proteomes" id="UP000310754"/>
    </source>
</evidence>
<feature type="domain" description="Multidrug resistance protein MdtA-like barrel-sandwich hybrid" evidence="5">
    <location>
        <begin position="79"/>
        <end position="270"/>
    </location>
</feature>
<dbReference type="SUPFAM" id="SSF111369">
    <property type="entry name" value="HlyD-like secretion proteins"/>
    <property type="match status" value="2"/>
</dbReference>
<dbReference type="Pfam" id="PF25917">
    <property type="entry name" value="BSH_RND"/>
    <property type="match status" value="1"/>
</dbReference>
<reference evidence="7 8" key="1">
    <citation type="submission" date="2019-04" db="EMBL/GenBank/DDBJ databases">
        <title>Rhizobium terrae sp. nov., isolated from a paddy soil.</title>
        <authorList>
            <person name="Lin S.-Y."/>
            <person name="Hameed A."/>
            <person name="Huang H.-I."/>
            <person name="Young C.-C."/>
        </authorList>
    </citation>
    <scope>NUCLEOTIDE SEQUENCE [LARGE SCALE GENOMIC DNA]</scope>
    <source>
        <strain evidence="7 8">CC-HIH110</strain>
    </source>
</reference>
<feature type="domain" description="YknX-like beta-barrel" evidence="6">
    <location>
        <begin position="281"/>
        <end position="366"/>
    </location>
</feature>
<accession>A0A4S3ZNU2</accession>
<evidence type="ECO:0000256" key="2">
    <source>
        <dbReference type="SAM" id="Coils"/>
    </source>
</evidence>
<sequence>MSDNLSLRTGNDNTLGELKQEHPEKPQPAAAPVKSKLSRPARTRLLLFALVPVALVIGGYAYFTGGQVMTTDNAYIGANIVGVTTDVSGLVKSIDVHEGEAVKAGQVLFTLDPRSFQIAVDGDKAKLGAARDQILNLQASYQQSLVELGQAQADLPYYQTNLDRQQRLQNTSASTQANLDDAQHALLAAREKVDVAKAAVSVALAQLGGKADAPVESYPVYQEAKAALDDAQRQLDHATVRAPFNGIVTQVSSLQVGSYMTASQAAFELVSNDHMWIDTNPKETELTYVRPGQDVTITVDTYPGTVWHGKVESISPASSSSFSLLPAQNTSGNWVKVVQRIPMRVSIVDTANKPPLRVGMSTEVSIDTGHARGLPDFMNGLFASKSAAADRAPAVNESSK</sequence>
<feature type="coiled-coil region" evidence="2">
    <location>
        <begin position="179"/>
        <end position="241"/>
    </location>
</feature>
<gene>
    <name evidence="7" type="ORF">E6C51_19220</name>
</gene>
<protein>
    <submittedName>
        <fullName evidence="7">HlyD family secretion protein</fullName>
    </submittedName>
</protein>
<evidence type="ECO:0000256" key="4">
    <source>
        <dbReference type="SAM" id="Phobius"/>
    </source>
</evidence>
<keyword evidence="4" id="KW-1133">Transmembrane helix</keyword>
<feature type="transmembrane region" description="Helical" evidence="4">
    <location>
        <begin position="45"/>
        <end position="63"/>
    </location>
</feature>